<feature type="domain" description="Glycosyl transferase family 4" evidence="3">
    <location>
        <begin position="24"/>
        <end position="193"/>
    </location>
</feature>
<evidence type="ECO:0000313" key="5">
    <source>
        <dbReference type="Proteomes" id="UP001198571"/>
    </source>
</evidence>
<keyword evidence="1" id="KW-0808">Transferase</keyword>
<dbReference type="SUPFAM" id="SSF53756">
    <property type="entry name" value="UDP-Glycosyltransferase/glycogen phosphorylase"/>
    <property type="match status" value="1"/>
</dbReference>
<evidence type="ECO:0000256" key="1">
    <source>
        <dbReference type="ARBA" id="ARBA00022679"/>
    </source>
</evidence>
<dbReference type="RefSeq" id="WP_226934430.1">
    <property type="nucleotide sequence ID" value="NZ_JACDXX010000004.1"/>
</dbReference>
<gene>
    <name evidence="4" type="ORF">H0485_05850</name>
</gene>
<feature type="domain" description="Glycosyl transferase family 1" evidence="2">
    <location>
        <begin position="212"/>
        <end position="382"/>
    </location>
</feature>
<dbReference type="Gene3D" id="3.40.50.2000">
    <property type="entry name" value="Glycogen Phosphorylase B"/>
    <property type="match status" value="2"/>
</dbReference>
<dbReference type="PANTHER" id="PTHR46401:SF2">
    <property type="entry name" value="GLYCOSYLTRANSFERASE WBBK-RELATED"/>
    <property type="match status" value="1"/>
</dbReference>
<evidence type="ECO:0000259" key="3">
    <source>
        <dbReference type="Pfam" id="PF12000"/>
    </source>
</evidence>
<dbReference type="CDD" id="cd03818">
    <property type="entry name" value="GT4_ExpC-like"/>
    <property type="match status" value="1"/>
</dbReference>
<dbReference type="InterPro" id="IPR022623">
    <property type="entry name" value="Glyco_trans_4"/>
</dbReference>
<organism evidence="4 5">
    <name type="scientific">Pseudogemmobacter faecipullorum</name>
    <dbReference type="NCBI Taxonomy" id="2755041"/>
    <lineage>
        <taxon>Bacteria</taxon>
        <taxon>Pseudomonadati</taxon>
        <taxon>Pseudomonadota</taxon>
        <taxon>Alphaproteobacteria</taxon>
        <taxon>Rhodobacterales</taxon>
        <taxon>Paracoccaceae</taxon>
        <taxon>Pseudogemmobacter</taxon>
    </lineage>
</organism>
<name>A0ABS8CJI3_9RHOB</name>
<dbReference type="EMBL" id="JACDXX010000004">
    <property type="protein sequence ID" value="MCB5409525.1"/>
    <property type="molecule type" value="Genomic_DNA"/>
</dbReference>
<protein>
    <submittedName>
        <fullName evidence="4">Glycosyltransferase</fullName>
    </submittedName>
</protein>
<proteinExistence type="predicted"/>
<evidence type="ECO:0000313" key="4">
    <source>
        <dbReference type="EMBL" id="MCB5409525.1"/>
    </source>
</evidence>
<dbReference type="Pfam" id="PF12000">
    <property type="entry name" value="Glyco_trans_4_3"/>
    <property type="match status" value="1"/>
</dbReference>
<dbReference type="Pfam" id="PF00534">
    <property type="entry name" value="Glycos_transf_1"/>
    <property type="match status" value="1"/>
</dbReference>
<dbReference type="InterPro" id="IPR001296">
    <property type="entry name" value="Glyco_trans_1"/>
</dbReference>
<keyword evidence="5" id="KW-1185">Reference proteome</keyword>
<comment type="caution">
    <text evidence="4">The sequence shown here is derived from an EMBL/GenBank/DDBJ whole genome shotgun (WGS) entry which is preliminary data.</text>
</comment>
<dbReference type="PANTHER" id="PTHR46401">
    <property type="entry name" value="GLYCOSYLTRANSFERASE WBBK-RELATED"/>
    <property type="match status" value="1"/>
</dbReference>
<accession>A0ABS8CJI3</accession>
<evidence type="ECO:0000259" key="2">
    <source>
        <dbReference type="Pfam" id="PF00534"/>
    </source>
</evidence>
<dbReference type="Proteomes" id="UP001198571">
    <property type="component" value="Unassembled WGS sequence"/>
</dbReference>
<reference evidence="4 5" key="1">
    <citation type="submission" date="2020-07" db="EMBL/GenBank/DDBJ databases">
        <title>Pseudogemmobacter sp. nov., isolated from poultry manure in Taiwan.</title>
        <authorList>
            <person name="Lin S.-Y."/>
            <person name="Tang Y.-S."/>
            <person name="Young C.-C."/>
        </authorList>
    </citation>
    <scope>NUCLEOTIDE SEQUENCE [LARGE SCALE GENOMIC DNA]</scope>
    <source>
        <strain evidence="4 5">CC-YST710</strain>
    </source>
</reference>
<sequence length="408" mass="45707">MKILFVHQNFPGQFPHLAPELMRQGHQVNALTDGANQRQSSIPAWRYRFQPQPVDPAATRLGRNYTTMSDRGVAVARAALQLRQREGYIPDLIIGHSGWGETLFLKEVWPGAKLLVYSEFYYRGTGMDVGFDPEFSPASFDQVMIAQGRAAHLGQALLHADMGLSPTYWQASTHPPALRQRIEVIFDGVDTDLVRPVPSARLRLPDGTDLAAGDEVLTFVNRNLEPYRGYHIFMRMLPELMALRPAARVVIVGGDEVSYGAAPPGAKGWKEHFLREVRDRIDLARVHFTGKLPYSDYLKLLQISRVHAYLTYPFVLSWSMVEAMAAGALVVASRTAPVAELIRHGENGLLVDFFDQQAWARQLAICLENPGQYAPLREQARADVLRQYDLKRVCLPAQLALVNRLLAG</sequence>